<dbReference type="CDD" id="cd00430">
    <property type="entry name" value="PLPDE_III_AR"/>
    <property type="match status" value="1"/>
</dbReference>
<dbReference type="UniPathway" id="UPA00042">
    <property type="reaction ID" value="UER00497"/>
</dbReference>
<proteinExistence type="inferred from homology"/>
<evidence type="ECO:0000313" key="8">
    <source>
        <dbReference type="EMBL" id="RLL42712.1"/>
    </source>
</evidence>
<evidence type="ECO:0000256" key="5">
    <source>
        <dbReference type="PIRSR" id="PIRSR600821-50"/>
    </source>
</evidence>
<evidence type="ECO:0000256" key="1">
    <source>
        <dbReference type="ARBA" id="ARBA00001933"/>
    </source>
</evidence>
<evidence type="ECO:0000256" key="3">
    <source>
        <dbReference type="ARBA" id="ARBA00023235"/>
    </source>
</evidence>
<feature type="active site" description="Proton acceptor; specific for D-alanine" evidence="4">
    <location>
        <position position="40"/>
    </location>
</feature>
<protein>
    <recommendedName>
        <fullName evidence="4">Alanine racemase</fullName>
        <ecNumber evidence="4">5.1.1.1</ecNumber>
    </recommendedName>
</protein>
<dbReference type="EMBL" id="RCHR01000005">
    <property type="protein sequence ID" value="RLL42712.1"/>
    <property type="molecule type" value="Genomic_DNA"/>
</dbReference>
<dbReference type="SUPFAM" id="SSF51419">
    <property type="entry name" value="PLP-binding barrel"/>
    <property type="match status" value="1"/>
</dbReference>
<dbReference type="Proteomes" id="UP000270219">
    <property type="component" value="Unassembled WGS sequence"/>
</dbReference>
<dbReference type="InterPro" id="IPR009006">
    <property type="entry name" value="Ala_racemase/Decarboxylase_C"/>
</dbReference>
<comment type="similarity">
    <text evidence="4">Belongs to the alanine racemase family.</text>
</comment>
<reference evidence="8 9" key="1">
    <citation type="submission" date="2018-10" db="EMBL/GenBank/DDBJ databases">
        <title>Oceanobacillus sp. YLB-02 draft genome.</title>
        <authorList>
            <person name="Yu L."/>
        </authorList>
    </citation>
    <scope>NUCLEOTIDE SEQUENCE [LARGE SCALE GENOMIC DNA]</scope>
    <source>
        <strain evidence="8 9">YLB-02</strain>
    </source>
</reference>
<keyword evidence="2 4" id="KW-0663">Pyridoxal phosphate</keyword>
<dbReference type="AlphaFoldDB" id="A0A498D3F7"/>
<keyword evidence="9" id="KW-1185">Reference proteome</keyword>
<dbReference type="InterPro" id="IPR000821">
    <property type="entry name" value="Ala_racemase"/>
</dbReference>
<comment type="caution">
    <text evidence="8">The sequence shown here is derived from an EMBL/GenBank/DDBJ whole genome shotgun (WGS) entry which is preliminary data.</text>
</comment>
<dbReference type="InterPro" id="IPR011079">
    <property type="entry name" value="Ala_racemase_C"/>
</dbReference>
<dbReference type="GO" id="GO:0009252">
    <property type="term" value="P:peptidoglycan biosynthetic process"/>
    <property type="evidence" value="ECO:0007669"/>
    <property type="project" value="TreeGrafter"/>
</dbReference>
<organism evidence="8 9">
    <name type="scientific">Oceanobacillus piezotolerans</name>
    <dbReference type="NCBI Taxonomy" id="2448030"/>
    <lineage>
        <taxon>Bacteria</taxon>
        <taxon>Bacillati</taxon>
        <taxon>Bacillota</taxon>
        <taxon>Bacilli</taxon>
        <taxon>Bacillales</taxon>
        <taxon>Bacillaceae</taxon>
        <taxon>Oceanobacillus</taxon>
    </lineage>
</organism>
<dbReference type="InterPro" id="IPR029066">
    <property type="entry name" value="PLP-binding_barrel"/>
</dbReference>
<feature type="active site" description="Proton acceptor; specific for L-alanine" evidence="4">
    <location>
        <position position="270"/>
    </location>
</feature>
<dbReference type="SUPFAM" id="SSF50621">
    <property type="entry name" value="Alanine racemase C-terminal domain-like"/>
    <property type="match status" value="1"/>
</dbReference>
<dbReference type="GO" id="GO:0005829">
    <property type="term" value="C:cytosol"/>
    <property type="evidence" value="ECO:0007669"/>
    <property type="project" value="TreeGrafter"/>
</dbReference>
<dbReference type="EC" id="5.1.1.1" evidence="4"/>
<dbReference type="PROSITE" id="PS00395">
    <property type="entry name" value="ALANINE_RACEMASE"/>
    <property type="match status" value="1"/>
</dbReference>
<dbReference type="Gene3D" id="3.20.20.10">
    <property type="entry name" value="Alanine racemase"/>
    <property type="match status" value="1"/>
</dbReference>
<keyword evidence="3 4" id="KW-0413">Isomerase</keyword>
<comment type="pathway">
    <text evidence="4">Amino-acid biosynthesis; D-alanine biosynthesis; D-alanine from L-alanine: step 1/1.</text>
</comment>
<accession>A0A498D3F7</accession>
<dbReference type="SMART" id="SM01005">
    <property type="entry name" value="Ala_racemase_C"/>
    <property type="match status" value="1"/>
</dbReference>
<dbReference type="GO" id="GO:0030632">
    <property type="term" value="P:D-alanine biosynthetic process"/>
    <property type="evidence" value="ECO:0007669"/>
    <property type="project" value="UniProtKB-UniRule"/>
</dbReference>
<dbReference type="FunFam" id="3.20.20.10:FF:000002">
    <property type="entry name" value="Alanine racemase"/>
    <property type="match status" value="1"/>
</dbReference>
<dbReference type="InterPro" id="IPR020622">
    <property type="entry name" value="Ala_racemase_pyridoxalP-BS"/>
</dbReference>
<dbReference type="Pfam" id="PF00842">
    <property type="entry name" value="Ala_racemase_C"/>
    <property type="match status" value="1"/>
</dbReference>
<dbReference type="NCBIfam" id="TIGR00492">
    <property type="entry name" value="alr"/>
    <property type="match status" value="1"/>
</dbReference>
<comment type="catalytic activity">
    <reaction evidence="4">
        <text>L-alanine = D-alanine</text>
        <dbReference type="Rhea" id="RHEA:20249"/>
        <dbReference type="ChEBI" id="CHEBI:57416"/>
        <dbReference type="ChEBI" id="CHEBI:57972"/>
        <dbReference type="EC" id="5.1.1.1"/>
    </reaction>
</comment>
<feature type="domain" description="Alanine racemase C-terminal" evidence="7">
    <location>
        <begin position="249"/>
        <end position="377"/>
    </location>
</feature>
<name>A0A498D3F7_9BACI</name>
<dbReference type="PANTHER" id="PTHR30511:SF0">
    <property type="entry name" value="ALANINE RACEMASE, CATABOLIC-RELATED"/>
    <property type="match status" value="1"/>
</dbReference>
<dbReference type="OrthoDB" id="9813814at2"/>
<feature type="binding site" evidence="4 6">
    <location>
        <position position="318"/>
    </location>
    <ligand>
        <name>substrate</name>
    </ligand>
</feature>
<sequence>MLHRSYRDTWVEVSLDAIQANVRAFKKHIQRKSKFMAVIKADGYGHGAVEVGRAALESGADYLAVALLDEAIQLRKAKIEAPILVLGYTGLASPNAIEDAIKENITLTVYTKDIAEKIVEIASREKQEIKVHIKVDSGMNRIGLRNKEDILALANILGSPFVKVEGIFTHFADADSEDETYTRKQFEFFKSVIQFLEENKIYIPIKHCCNSAATISYPEMHMDMVRVGISLYGLYPSGHLQSKIQLKQAMSFKTKPVMIKTVEAGEPISYGCTYAPTEEAKIATIPVGYADGFSRSLSNKGNVTVKGKKAPIVGRICMDQSMIDITHIDSVDLDSVFTIFGEPSKGYISLAEVAEQVGTIHYEIVCLIGKRVPRVYMKDGKKMIG</sequence>
<gene>
    <name evidence="8" type="ORF">D8M04_14245</name>
</gene>
<evidence type="ECO:0000256" key="4">
    <source>
        <dbReference type="HAMAP-Rule" id="MF_01201"/>
    </source>
</evidence>
<comment type="function">
    <text evidence="4">Catalyzes the interconversion of L-alanine and D-alanine. May also act on other amino acids.</text>
</comment>
<dbReference type="InterPro" id="IPR001608">
    <property type="entry name" value="Ala_racemase_N"/>
</dbReference>
<evidence type="ECO:0000313" key="9">
    <source>
        <dbReference type="Proteomes" id="UP000270219"/>
    </source>
</evidence>
<dbReference type="RefSeq" id="WP_121524079.1">
    <property type="nucleotide sequence ID" value="NZ_RCHR01000005.1"/>
</dbReference>
<feature type="binding site" evidence="4 6">
    <location>
        <position position="141"/>
    </location>
    <ligand>
        <name>substrate</name>
    </ligand>
</feature>
<dbReference type="PRINTS" id="PR00992">
    <property type="entry name" value="ALARACEMASE"/>
</dbReference>
<feature type="modified residue" description="N6-(pyridoxal phosphate)lysine" evidence="4 5">
    <location>
        <position position="40"/>
    </location>
</feature>
<dbReference type="GO" id="GO:0008784">
    <property type="term" value="F:alanine racemase activity"/>
    <property type="evidence" value="ECO:0007669"/>
    <property type="project" value="UniProtKB-UniRule"/>
</dbReference>
<dbReference type="HAMAP" id="MF_01201">
    <property type="entry name" value="Ala_racemase"/>
    <property type="match status" value="1"/>
</dbReference>
<evidence type="ECO:0000256" key="6">
    <source>
        <dbReference type="PIRSR" id="PIRSR600821-52"/>
    </source>
</evidence>
<dbReference type="Gene3D" id="2.40.37.10">
    <property type="entry name" value="Lyase, Ornithine Decarboxylase, Chain A, domain 1"/>
    <property type="match status" value="1"/>
</dbReference>
<dbReference type="Pfam" id="PF01168">
    <property type="entry name" value="Ala_racemase_N"/>
    <property type="match status" value="1"/>
</dbReference>
<comment type="cofactor">
    <cofactor evidence="1 4 5">
        <name>pyridoxal 5'-phosphate</name>
        <dbReference type="ChEBI" id="CHEBI:597326"/>
    </cofactor>
</comment>
<evidence type="ECO:0000259" key="7">
    <source>
        <dbReference type="SMART" id="SM01005"/>
    </source>
</evidence>
<evidence type="ECO:0000256" key="2">
    <source>
        <dbReference type="ARBA" id="ARBA00022898"/>
    </source>
</evidence>
<dbReference type="PANTHER" id="PTHR30511">
    <property type="entry name" value="ALANINE RACEMASE"/>
    <property type="match status" value="1"/>
</dbReference>
<dbReference type="GO" id="GO:0030170">
    <property type="term" value="F:pyridoxal phosphate binding"/>
    <property type="evidence" value="ECO:0007669"/>
    <property type="project" value="UniProtKB-UniRule"/>
</dbReference>